<evidence type="ECO:0000313" key="2">
    <source>
        <dbReference type="Proteomes" id="UP000233551"/>
    </source>
</evidence>
<name>A0A2I0JC24_PUNGR</name>
<evidence type="ECO:0000313" key="1">
    <source>
        <dbReference type="EMBL" id="PKI53774.1"/>
    </source>
</evidence>
<comment type="caution">
    <text evidence="1">The sequence shown here is derived from an EMBL/GenBank/DDBJ whole genome shotgun (WGS) entry which is preliminary data.</text>
</comment>
<gene>
    <name evidence="1" type="ORF">CRG98_025828</name>
</gene>
<dbReference type="Proteomes" id="UP000233551">
    <property type="component" value="Unassembled WGS sequence"/>
</dbReference>
<proteinExistence type="predicted"/>
<sequence length="88" mass="9784">MARLAKVVERNGTRRGPTCTRVTHGTRFSFRLEPDAREFGDFWFKSGRVVTGIPGGFPVILASFGLGTGWTKVREWAGVWEVSGERLA</sequence>
<keyword evidence="2" id="KW-1185">Reference proteome</keyword>
<organism evidence="1 2">
    <name type="scientific">Punica granatum</name>
    <name type="common">Pomegranate</name>
    <dbReference type="NCBI Taxonomy" id="22663"/>
    <lineage>
        <taxon>Eukaryota</taxon>
        <taxon>Viridiplantae</taxon>
        <taxon>Streptophyta</taxon>
        <taxon>Embryophyta</taxon>
        <taxon>Tracheophyta</taxon>
        <taxon>Spermatophyta</taxon>
        <taxon>Magnoliopsida</taxon>
        <taxon>eudicotyledons</taxon>
        <taxon>Gunneridae</taxon>
        <taxon>Pentapetalae</taxon>
        <taxon>rosids</taxon>
        <taxon>malvids</taxon>
        <taxon>Myrtales</taxon>
        <taxon>Lythraceae</taxon>
        <taxon>Punica</taxon>
    </lineage>
</organism>
<dbReference type="AlphaFoldDB" id="A0A2I0JC24"/>
<protein>
    <submittedName>
        <fullName evidence="1">Uncharacterized protein</fullName>
    </submittedName>
</protein>
<reference evidence="1 2" key="1">
    <citation type="submission" date="2017-11" db="EMBL/GenBank/DDBJ databases">
        <title>De-novo sequencing of pomegranate (Punica granatum L.) genome.</title>
        <authorList>
            <person name="Akparov Z."/>
            <person name="Amiraslanov A."/>
            <person name="Hajiyeva S."/>
            <person name="Abbasov M."/>
            <person name="Kaur K."/>
            <person name="Hamwieh A."/>
            <person name="Solovyev V."/>
            <person name="Salamov A."/>
            <person name="Braich B."/>
            <person name="Kosarev P."/>
            <person name="Mahmoud A."/>
            <person name="Hajiyev E."/>
            <person name="Babayeva S."/>
            <person name="Izzatullayeva V."/>
            <person name="Mammadov A."/>
            <person name="Mammadov A."/>
            <person name="Sharifova S."/>
            <person name="Ojaghi J."/>
            <person name="Eynullazada K."/>
            <person name="Bayramov B."/>
            <person name="Abdulazimova A."/>
            <person name="Shahmuradov I."/>
        </authorList>
    </citation>
    <scope>NUCLEOTIDE SEQUENCE [LARGE SCALE GENOMIC DNA]</scope>
    <source>
        <strain evidence="2">cv. AG2017</strain>
        <tissue evidence="1">Leaf</tissue>
    </source>
</reference>
<dbReference type="EMBL" id="PGOL01001832">
    <property type="protein sequence ID" value="PKI53774.1"/>
    <property type="molecule type" value="Genomic_DNA"/>
</dbReference>
<accession>A0A2I0JC24</accession>